<evidence type="ECO:0000259" key="4">
    <source>
        <dbReference type="Pfam" id="PF01073"/>
    </source>
</evidence>
<dbReference type="STRING" id="130081.M2WZW9"/>
<dbReference type="GO" id="GO:0006694">
    <property type="term" value="P:steroid biosynthetic process"/>
    <property type="evidence" value="ECO:0007669"/>
    <property type="project" value="InterPro"/>
</dbReference>
<dbReference type="GeneID" id="17088412"/>
<keyword evidence="3" id="KW-0472">Membrane</keyword>
<keyword evidence="2" id="KW-0560">Oxidoreductase</keyword>
<dbReference type="KEGG" id="gsl:Gasu_30670"/>
<name>M2WZW9_GALSU</name>
<reference evidence="6" key="1">
    <citation type="journal article" date="2013" name="Science">
        <title>Gene transfer from bacteria and archaea facilitated evolution of an extremophilic eukaryote.</title>
        <authorList>
            <person name="Schonknecht G."/>
            <person name="Chen W.H."/>
            <person name="Ternes C.M."/>
            <person name="Barbier G.G."/>
            <person name="Shrestha R.P."/>
            <person name="Stanke M."/>
            <person name="Brautigam A."/>
            <person name="Baker B.J."/>
            <person name="Banfield J.F."/>
            <person name="Garavito R.M."/>
            <person name="Carr K."/>
            <person name="Wilkerson C."/>
            <person name="Rensing S.A."/>
            <person name="Gagneul D."/>
            <person name="Dickenson N.E."/>
            <person name="Oesterhelt C."/>
            <person name="Lercher M.J."/>
            <person name="Weber A.P."/>
        </authorList>
    </citation>
    <scope>NUCLEOTIDE SEQUENCE [LARGE SCALE GENOMIC DNA]</scope>
    <source>
        <strain evidence="6">074W</strain>
    </source>
</reference>
<evidence type="ECO:0000256" key="1">
    <source>
        <dbReference type="ARBA" id="ARBA00009219"/>
    </source>
</evidence>
<dbReference type="Gene3D" id="3.40.50.720">
    <property type="entry name" value="NAD(P)-binding Rossmann-like Domain"/>
    <property type="match status" value="1"/>
</dbReference>
<dbReference type="InterPro" id="IPR002225">
    <property type="entry name" value="3Beta_OHSteriod_DH/Estase"/>
</dbReference>
<dbReference type="Proteomes" id="UP000030680">
    <property type="component" value="Unassembled WGS sequence"/>
</dbReference>
<dbReference type="eggNOG" id="KOG1430">
    <property type="taxonomic scope" value="Eukaryota"/>
</dbReference>
<dbReference type="Gramene" id="EME29630">
    <property type="protein sequence ID" value="EME29630"/>
    <property type="gene ID" value="Gasu_30670"/>
</dbReference>
<evidence type="ECO:0000256" key="2">
    <source>
        <dbReference type="ARBA" id="ARBA00023002"/>
    </source>
</evidence>
<dbReference type="SUPFAM" id="SSF51735">
    <property type="entry name" value="NAD(P)-binding Rossmann-fold domains"/>
    <property type="match status" value="1"/>
</dbReference>
<evidence type="ECO:0000313" key="6">
    <source>
        <dbReference type="Proteomes" id="UP000030680"/>
    </source>
</evidence>
<dbReference type="GO" id="GO:0016616">
    <property type="term" value="F:oxidoreductase activity, acting on the CH-OH group of donors, NAD or NADP as acceptor"/>
    <property type="evidence" value="ECO:0007669"/>
    <property type="project" value="InterPro"/>
</dbReference>
<keyword evidence="6" id="KW-1185">Reference proteome</keyword>
<sequence length="414" mass="47142">MVDDFQFYRKTKLGTCVVVGGCGYLGQRLLNQLCKLRQLELVAGIIVVDVQLLSESEKRRYDGVEFLHCAAGTGQLKNWGDEFWRKLFGGTIFFVAACASTELHFARAYRTNVQGVEELLCIARLYGARAFVLTSTHNVVFNGTREIVNEDESTPIVHQFMDIYTQTKAESERLTLGWNGVNQLHTCALRPGGIYGPGEKVHFERIRKLAKLGLLYFLISPVPEKNMVSNSTKSEFCVESYCLEDFVHVDNLVDAHILAAQRLHEEAIDPNVLKTTSGNAFFISENDPQCLQTFYIPALLASGISPPLFTLYIPRKWVYPFAVCTQWIAKWLNKKPILMPMELKKSTMIHTFTSEKANKAFGYIPRKSIQAGVEEWCRYEQRRSRMNEKSRLGSILILVLIGLVLWISFVLYRK</sequence>
<keyword evidence="3" id="KW-1133">Transmembrane helix</keyword>
<feature type="transmembrane region" description="Helical" evidence="3">
    <location>
        <begin position="294"/>
        <end position="313"/>
    </location>
</feature>
<gene>
    <name evidence="5" type="ORF">Gasu_30670</name>
</gene>
<dbReference type="OrthoDB" id="2735536at2759"/>
<dbReference type="PANTHER" id="PTHR43245:SF51">
    <property type="entry name" value="SHORT CHAIN DEHYDROGENASE_REDUCTASE FAMILY 42E, MEMBER 2"/>
    <property type="match status" value="1"/>
</dbReference>
<dbReference type="RefSeq" id="XP_005706150.1">
    <property type="nucleotide sequence ID" value="XM_005706093.1"/>
</dbReference>
<evidence type="ECO:0000313" key="5">
    <source>
        <dbReference type="EMBL" id="EME29630.1"/>
    </source>
</evidence>
<dbReference type="AlphaFoldDB" id="M2WZW9"/>
<accession>M2WZW9</accession>
<organism evidence="5 6">
    <name type="scientific">Galdieria sulphuraria</name>
    <name type="common">Red alga</name>
    <dbReference type="NCBI Taxonomy" id="130081"/>
    <lineage>
        <taxon>Eukaryota</taxon>
        <taxon>Rhodophyta</taxon>
        <taxon>Bangiophyceae</taxon>
        <taxon>Galdieriales</taxon>
        <taxon>Galdieriaceae</taxon>
        <taxon>Galdieria</taxon>
    </lineage>
</organism>
<comment type="similarity">
    <text evidence="1">Belongs to the 3-beta-HSD family.</text>
</comment>
<dbReference type="InterPro" id="IPR050177">
    <property type="entry name" value="Lipid_A_modif_metabolic_enz"/>
</dbReference>
<feature type="transmembrane region" description="Helical" evidence="3">
    <location>
        <begin position="392"/>
        <end position="412"/>
    </location>
</feature>
<keyword evidence="3" id="KW-0812">Transmembrane</keyword>
<protein>
    <submittedName>
        <fullName evidence="5">3-beta hydroxysteroid dehydrogenase/isomerase family protein isoform 2</fullName>
    </submittedName>
</protein>
<evidence type="ECO:0000256" key="3">
    <source>
        <dbReference type="SAM" id="Phobius"/>
    </source>
</evidence>
<dbReference type="PANTHER" id="PTHR43245">
    <property type="entry name" value="BIFUNCTIONAL POLYMYXIN RESISTANCE PROTEIN ARNA"/>
    <property type="match status" value="1"/>
</dbReference>
<feature type="domain" description="3-beta hydroxysteroid dehydrogenase/isomerase" evidence="4">
    <location>
        <begin position="17"/>
        <end position="300"/>
    </location>
</feature>
<proteinExistence type="inferred from homology"/>
<dbReference type="GO" id="GO:0016853">
    <property type="term" value="F:isomerase activity"/>
    <property type="evidence" value="ECO:0007669"/>
    <property type="project" value="UniProtKB-KW"/>
</dbReference>
<keyword evidence="5" id="KW-0413">Isomerase</keyword>
<dbReference type="EMBL" id="KB454507">
    <property type="protein sequence ID" value="EME29630.1"/>
    <property type="molecule type" value="Genomic_DNA"/>
</dbReference>
<dbReference type="OMA" id="MKIGGSH"/>
<dbReference type="Pfam" id="PF01073">
    <property type="entry name" value="3Beta_HSD"/>
    <property type="match status" value="1"/>
</dbReference>
<dbReference type="InterPro" id="IPR036291">
    <property type="entry name" value="NAD(P)-bd_dom_sf"/>
</dbReference>